<dbReference type="Pfam" id="PF17862">
    <property type="entry name" value="AAA_lid_3"/>
    <property type="match status" value="1"/>
</dbReference>
<evidence type="ECO:0000256" key="1">
    <source>
        <dbReference type="ARBA" id="ARBA00004370"/>
    </source>
</evidence>
<evidence type="ECO:0000313" key="17">
    <source>
        <dbReference type="EMBL" id="OGZ27522.1"/>
    </source>
</evidence>
<dbReference type="HAMAP" id="MF_01458">
    <property type="entry name" value="FtsH"/>
    <property type="match status" value="1"/>
</dbReference>
<dbReference type="AlphaFoldDB" id="A0A1G2EPP1"/>
<dbReference type="GO" id="GO:0005524">
    <property type="term" value="F:ATP binding"/>
    <property type="evidence" value="ECO:0007669"/>
    <property type="project" value="UniProtKB-UniRule"/>
</dbReference>
<dbReference type="InterPro" id="IPR041569">
    <property type="entry name" value="AAA_lid_3"/>
</dbReference>
<dbReference type="GO" id="GO:0051301">
    <property type="term" value="P:cell division"/>
    <property type="evidence" value="ECO:0007669"/>
    <property type="project" value="UniProtKB-KW"/>
</dbReference>
<evidence type="ECO:0000256" key="2">
    <source>
        <dbReference type="ARBA" id="ARBA00010044"/>
    </source>
</evidence>
<proteinExistence type="inferred from homology"/>
<evidence type="ECO:0000256" key="7">
    <source>
        <dbReference type="ARBA" id="ARBA00022801"/>
    </source>
</evidence>
<keyword evidence="3 14" id="KW-0645">Protease</keyword>
<dbReference type="GO" id="GO:0004176">
    <property type="term" value="F:ATP-dependent peptidase activity"/>
    <property type="evidence" value="ECO:0007669"/>
    <property type="project" value="InterPro"/>
</dbReference>
<comment type="function">
    <text evidence="14">Acts as a processive, ATP-dependent zinc metallopeptidase for both cytoplasmic and membrane proteins. Plays a role in the quality control of integral membrane proteins.</text>
</comment>
<accession>A0A1G2EPP1</accession>
<dbReference type="Gene3D" id="1.10.8.60">
    <property type="match status" value="1"/>
</dbReference>
<evidence type="ECO:0000259" key="16">
    <source>
        <dbReference type="SMART" id="SM00382"/>
    </source>
</evidence>
<dbReference type="InterPro" id="IPR003959">
    <property type="entry name" value="ATPase_AAA_core"/>
</dbReference>
<comment type="subcellular location">
    <subcellularLocation>
        <location evidence="14">Cell membrane</location>
        <topology evidence="14">Multi-pass membrane protein</topology>
        <orientation evidence="14">Cytoplasmic side</orientation>
    </subcellularLocation>
    <subcellularLocation>
        <location evidence="1">Membrane</location>
    </subcellularLocation>
</comment>
<dbReference type="GO" id="GO:0030163">
    <property type="term" value="P:protein catabolic process"/>
    <property type="evidence" value="ECO:0007669"/>
    <property type="project" value="UniProtKB-UniRule"/>
</dbReference>
<dbReference type="InterPro" id="IPR011546">
    <property type="entry name" value="Pept_M41_FtsH_extracell"/>
</dbReference>
<evidence type="ECO:0000256" key="15">
    <source>
        <dbReference type="SAM" id="MobiDB-lite"/>
    </source>
</evidence>
<organism evidence="17 18">
    <name type="scientific">Candidatus Nealsonbacteria bacterium RIFCSPLOWO2_12_FULL_39_31</name>
    <dbReference type="NCBI Taxonomy" id="1801676"/>
    <lineage>
        <taxon>Bacteria</taxon>
        <taxon>Candidatus Nealsoniibacteriota</taxon>
    </lineage>
</organism>
<evidence type="ECO:0000256" key="5">
    <source>
        <dbReference type="ARBA" id="ARBA00022723"/>
    </source>
</evidence>
<evidence type="ECO:0000256" key="14">
    <source>
        <dbReference type="HAMAP-Rule" id="MF_01458"/>
    </source>
</evidence>
<feature type="active site" evidence="14">
    <location>
        <position position="429"/>
    </location>
</feature>
<evidence type="ECO:0000256" key="3">
    <source>
        <dbReference type="ARBA" id="ARBA00022670"/>
    </source>
</evidence>
<dbReference type="GO" id="GO:0004222">
    <property type="term" value="F:metalloendopeptidase activity"/>
    <property type="evidence" value="ECO:0007669"/>
    <property type="project" value="InterPro"/>
</dbReference>
<dbReference type="Pfam" id="PF06480">
    <property type="entry name" value="FtsH_ext"/>
    <property type="match status" value="1"/>
</dbReference>
<keyword evidence="5 14" id="KW-0479">Metal-binding</keyword>
<keyword evidence="8 14" id="KW-0862">Zinc</keyword>
<keyword evidence="6 14" id="KW-0547">Nucleotide-binding</keyword>
<comment type="subunit">
    <text evidence="14">Homohexamer.</text>
</comment>
<evidence type="ECO:0000256" key="13">
    <source>
        <dbReference type="ARBA" id="ARBA00061570"/>
    </source>
</evidence>
<keyword evidence="7 14" id="KW-0378">Hydrolase</keyword>
<dbReference type="SUPFAM" id="SSF52540">
    <property type="entry name" value="P-loop containing nucleoside triphosphate hydrolases"/>
    <property type="match status" value="1"/>
</dbReference>
<dbReference type="FunFam" id="1.10.8.60:FF:000001">
    <property type="entry name" value="ATP-dependent zinc metalloprotease FtsH"/>
    <property type="match status" value="1"/>
</dbReference>
<dbReference type="InterPro" id="IPR003593">
    <property type="entry name" value="AAA+_ATPase"/>
</dbReference>
<keyword evidence="17" id="KW-0131">Cell cycle</keyword>
<keyword evidence="14" id="KW-1003">Cell membrane</keyword>
<evidence type="ECO:0000256" key="10">
    <source>
        <dbReference type="ARBA" id="ARBA00022989"/>
    </source>
</evidence>
<evidence type="ECO:0000256" key="9">
    <source>
        <dbReference type="ARBA" id="ARBA00022840"/>
    </source>
</evidence>
<keyword evidence="9 14" id="KW-0067">ATP-binding</keyword>
<dbReference type="SMART" id="SM00382">
    <property type="entry name" value="AAA"/>
    <property type="match status" value="1"/>
</dbReference>
<comment type="similarity">
    <text evidence="13 14">In the central section; belongs to the AAA ATPase family.</text>
</comment>
<feature type="binding site" evidence="14">
    <location>
        <position position="504"/>
    </location>
    <ligand>
        <name>Zn(2+)</name>
        <dbReference type="ChEBI" id="CHEBI:29105"/>
        <note>catalytic</note>
    </ligand>
</feature>
<feature type="region of interest" description="Disordered" evidence="15">
    <location>
        <begin position="621"/>
        <end position="645"/>
    </location>
</feature>
<comment type="caution">
    <text evidence="17">The sequence shown here is derived from an EMBL/GenBank/DDBJ whole genome shotgun (WGS) entry which is preliminary data.</text>
</comment>
<dbReference type="InterPro" id="IPR005936">
    <property type="entry name" value="FtsH"/>
</dbReference>
<evidence type="ECO:0000256" key="11">
    <source>
        <dbReference type="ARBA" id="ARBA00023049"/>
    </source>
</evidence>
<keyword evidence="10 14" id="KW-1133">Transmembrane helix</keyword>
<dbReference type="GO" id="GO:0006508">
    <property type="term" value="P:proteolysis"/>
    <property type="evidence" value="ECO:0007669"/>
    <property type="project" value="UniProtKB-KW"/>
</dbReference>
<dbReference type="GO" id="GO:0008270">
    <property type="term" value="F:zinc ion binding"/>
    <property type="evidence" value="ECO:0007669"/>
    <property type="project" value="UniProtKB-UniRule"/>
</dbReference>
<comment type="similarity">
    <text evidence="2 14">In the C-terminal section; belongs to the peptidase M41 family.</text>
</comment>
<feature type="transmembrane region" description="Helical" evidence="14">
    <location>
        <begin position="7"/>
        <end position="26"/>
    </location>
</feature>
<dbReference type="Pfam" id="PF00004">
    <property type="entry name" value="AAA"/>
    <property type="match status" value="1"/>
</dbReference>
<sequence length="645" mass="71814">MKYLAKNFIYIIIILLIVSAVFGLIGQPSQQKNIPLSQLAIEISQGNVKKITAYDSDLSITYKDDAQAVSRKEQGVGLYETLKSYGINENVLSKMEINIQPAKQDLLSWLFPILIFGILPLILFGVFFWVIIRQAKAGATQAFSFTKAKARLFGAEGHPKQKITFKDVADLKEAKEELKEIVDFLKNPKKYLKMGARIPKGVLLTGAPGTGKTLLARAVAGEADVPFFSISGSEFVEMFVGVGSARVKDLFASAKKHQPAIIYIDELDAIGRQRGSGMGGGHDEREQTLNQILVEMDGFEQDSKIIVLSSTNRPDILDSALLRPGRFDRKVVLDMPDIDGREEILKIHCQEKPLAQDINLREVAERTPGFSGADIANVANEAAILAARRNKEKIWQTEFLESIEKVLLGPERKSHILSKNEKKIAAFHEAGHALVSSSSPEAEPVRKISIIARGMAAGYTLKMPSEEKKMKTKKEFMAEIATLLGGYCAEKIKFKEITTGASNDLRVASELARRLVKEYGMSSLGPVSFSEKDELVFFGREFSESRNYSEKVATKIDDEVEKFIKTGEKEALAILNKKRKLLDKIAETLVREETIEKDEFEKIIRNDLDFASPKKVKIEPNASPIIEPKKSSKPRFASSKIKQKM</sequence>
<dbReference type="PANTHER" id="PTHR43655">
    <property type="entry name" value="ATP-DEPENDENT PROTEASE"/>
    <property type="match status" value="1"/>
</dbReference>
<dbReference type="InterPro" id="IPR027417">
    <property type="entry name" value="P-loop_NTPase"/>
</dbReference>
<feature type="binding site" evidence="14">
    <location>
        <position position="428"/>
    </location>
    <ligand>
        <name>Zn(2+)</name>
        <dbReference type="ChEBI" id="CHEBI:29105"/>
        <note>catalytic</note>
    </ligand>
</feature>
<feature type="binding site" evidence="14">
    <location>
        <position position="432"/>
    </location>
    <ligand>
        <name>Zn(2+)</name>
        <dbReference type="ChEBI" id="CHEBI:29105"/>
        <note>catalytic</note>
    </ligand>
</feature>
<keyword evidence="4 14" id="KW-0812">Transmembrane</keyword>
<feature type="transmembrane region" description="Helical" evidence="14">
    <location>
        <begin position="109"/>
        <end position="132"/>
    </location>
</feature>
<dbReference type="Pfam" id="PF01434">
    <property type="entry name" value="Peptidase_M41"/>
    <property type="match status" value="1"/>
</dbReference>
<dbReference type="FunFam" id="3.40.50.300:FF:000001">
    <property type="entry name" value="ATP-dependent zinc metalloprotease FtsH"/>
    <property type="match status" value="1"/>
</dbReference>
<dbReference type="Proteomes" id="UP000179122">
    <property type="component" value="Unassembled WGS sequence"/>
</dbReference>
<evidence type="ECO:0000256" key="4">
    <source>
        <dbReference type="ARBA" id="ARBA00022692"/>
    </source>
</evidence>
<evidence type="ECO:0000256" key="8">
    <source>
        <dbReference type="ARBA" id="ARBA00022833"/>
    </source>
</evidence>
<dbReference type="FunFam" id="1.20.58.760:FF:000001">
    <property type="entry name" value="ATP-dependent zinc metalloprotease FtsH"/>
    <property type="match status" value="1"/>
</dbReference>
<dbReference type="NCBIfam" id="TIGR01241">
    <property type="entry name" value="FtsH_fam"/>
    <property type="match status" value="1"/>
</dbReference>
<dbReference type="InterPro" id="IPR000642">
    <property type="entry name" value="Peptidase_M41"/>
</dbReference>
<feature type="binding site" evidence="14">
    <location>
        <begin position="206"/>
        <end position="213"/>
    </location>
    <ligand>
        <name>ATP</name>
        <dbReference type="ChEBI" id="CHEBI:30616"/>
    </ligand>
</feature>
<feature type="domain" description="AAA+ ATPase" evidence="16">
    <location>
        <begin position="198"/>
        <end position="337"/>
    </location>
</feature>
<comment type="cofactor">
    <cofactor evidence="14">
        <name>Zn(2+)</name>
        <dbReference type="ChEBI" id="CHEBI:29105"/>
    </cofactor>
    <text evidence="14">Binds 1 zinc ion per subunit.</text>
</comment>
<dbReference type="EC" id="3.4.24.-" evidence="14"/>
<dbReference type="GO" id="GO:0016887">
    <property type="term" value="F:ATP hydrolysis activity"/>
    <property type="evidence" value="ECO:0007669"/>
    <property type="project" value="UniProtKB-UniRule"/>
</dbReference>
<dbReference type="Gene3D" id="3.40.50.300">
    <property type="entry name" value="P-loop containing nucleotide triphosphate hydrolases"/>
    <property type="match status" value="1"/>
</dbReference>
<gene>
    <name evidence="14" type="primary">ftsH</name>
    <name evidence="17" type="ORF">A3F95_01355</name>
</gene>
<dbReference type="GO" id="GO:0005886">
    <property type="term" value="C:plasma membrane"/>
    <property type="evidence" value="ECO:0007669"/>
    <property type="project" value="UniProtKB-SubCell"/>
</dbReference>
<dbReference type="SUPFAM" id="SSF140990">
    <property type="entry name" value="FtsH protease domain-like"/>
    <property type="match status" value="1"/>
</dbReference>
<evidence type="ECO:0000313" key="18">
    <source>
        <dbReference type="Proteomes" id="UP000179122"/>
    </source>
</evidence>
<evidence type="ECO:0000256" key="12">
    <source>
        <dbReference type="ARBA" id="ARBA00023136"/>
    </source>
</evidence>
<dbReference type="InterPro" id="IPR050928">
    <property type="entry name" value="ATP-dep_Zn_Metalloprotease"/>
</dbReference>
<dbReference type="EMBL" id="MHML01000005">
    <property type="protein sequence ID" value="OGZ27522.1"/>
    <property type="molecule type" value="Genomic_DNA"/>
</dbReference>
<protein>
    <recommendedName>
        <fullName evidence="14">ATP-dependent zinc metalloprotease FtsH</fullName>
        <ecNumber evidence="14">3.4.24.-</ecNumber>
    </recommendedName>
</protein>
<keyword evidence="17" id="KW-0132">Cell division</keyword>
<evidence type="ECO:0000256" key="6">
    <source>
        <dbReference type="ARBA" id="ARBA00022741"/>
    </source>
</evidence>
<reference evidence="17 18" key="1">
    <citation type="journal article" date="2016" name="Nat. Commun.">
        <title>Thousands of microbial genomes shed light on interconnected biogeochemical processes in an aquifer system.</title>
        <authorList>
            <person name="Anantharaman K."/>
            <person name="Brown C.T."/>
            <person name="Hug L.A."/>
            <person name="Sharon I."/>
            <person name="Castelle C.J."/>
            <person name="Probst A.J."/>
            <person name="Thomas B.C."/>
            <person name="Singh A."/>
            <person name="Wilkins M.J."/>
            <person name="Karaoz U."/>
            <person name="Brodie E.L."/>
            <person name="Williams K.H."/>
            <person name="Hubbard S.S."/>
            <person name="Banfield J.F."/>
        </authorList>
    </citation>
    <scope>NUCLEOTIDE SEQUENCE [LARGE SCALE GENOMIC DNA]</scope>
</reference>
<dbReference type="InterPro" id="IPR037219">
    <property type="entry name" value="Peptidase_M41-like"/>
</dbReference>
<name>A0A1G2EPP1_9BACT</name>
<keyword evidence="11 14" id="KW-0482">Metalloprotease</keyword>
<dbReference type="CDD" id="cd19501">
    <property type="entry name" value="RecA-like_FtsH"/>
    <property type="match status" value="1"/>
</dbReference>
<dbReference type="PANTHER" id="PTHR43655:SF2">
    <property type="entry name" value="AFG3 LIKE MATRIX AAA PEPTIDASE SUBUNIT 2, ISOFORM A"/>
    <property type="match status" value="1"/>
</dbReference>
<dbReference type="Gene3D" id="1.20.58.760">
    <property type="entry name" value="Peptidase M41"/>
    <property type="match status" value="1"/>
</dbReference>
<keyword evidence="12 14" id="KW-0472">Membrane</keyword>